<comment type="caution">
    <text evidence="2">The sequence shown here is derived from an EMBL/GenBank/DDBJ whole genome shotgun (WGS) entry which is preliminary data.</text>
</comment>
<evidence type="ECO:0000313" key="3">
    <source>
        <dbReference type="Proteomes" id="UP001556367"/>
    </source>
</evidence>
<feature type="compositionally biased region" description="Basic and acidic residues" evidence="1">
    <location>
        <begin position="1"/>
        <end position="15"/>
    </location>
</feature>
<evidence type="ECO:0000313" key="2">
    <source>
        <dbReference type="EMBL" id="KAL0960115.1"/>
    </source>
</evidence>
<proteinExistence type="predicted"/>
<protein>
    <recommendedName>
        <fullName evidence="4">F-box domain-containing protein</fullName>
    </recommendedName>
</protein>
<keyword evidence="3" id="KW-1185">Reference proteome</keyword>
<evidence type="ECO:0000256" key="1">
    <source>
        <dbReference type="SAM" id="MobiDB-lite"/>
    </source>
</evidence>
<accession>A0ABR3JY60</accession>
<dbReference type="Proteomes" id="UP001556367">
    <property type="component" value="Unassembled WGS sequence"/>
</dbReference>
<dbReference type="EMBL" id="JASNQZ010000002">
    <property type="protein sequence ID" value="KAL0960115.1"/>
    <property type="molecule type" value="Genomic_DNA"/>
</dbReference>
<feature type="region of interest" description="Disordered" evidence="1">
    <location>
        <begin position="1"/>
        <end position="23"/>
    </location>
</feature>
<dbReference type="SUPFAM" id="SSF52047">
    <property type="entry name" value="RNI-like"/>
    <property type="match status" value="1"/>
</dbReference>
<gene>
    <name evidence="2" type="ORF">HGRIS_011757</name>
</gene>
<reference evidence="3" key="1">
    <citation type="submission" date="2024-06" db="EMBL/GenBank/DDBJ databases">
        <title>Multi-omics analyses provide insights into the biosynthesis of the anticancer antibiotic pleurotin in Hohenbuehelia grisea.</title>
        <authorList>
            <person name="Weaver J.A."/>
            <person name="Alberti F."/>
        </authorList>
    </citation>
    <scope>NUCLEOTIDE SEQUENCE [LARGE SCALE GENOMIC DNA]</scope>
    <source>
        <strain evidence="3">T-177</strain>
    </source>
</reference>
<organism evidence="2 3">
    <name type="scientific">Hohenbuehelia grisea</name>
    <dbReference type="NCBI Taxonomy" id="104357"/>
    <lineage>
        <taxon>Eukaryota</taxon>
        <taxon>Fungi</taxon>
        <taxon>Dikarya</taxon>
        <taxon>Basidiomycota</taxon>
        <taxon>Agaricomycotina</taxon>
        <taxon>Agaricomycetes</taxon>
        <taxon>Agaricomycetidae</taxon>
        <taxon>Agaricales</taxon>
        <taxon>Pleurotineae</taxon>
        <taxon>Pleurotaceae</taxon>
        <taxon>Hohenbuehelia</taxon>
    </lineage>
</organism>
<sequence length="509" mass="57991">MSKEGPLRCDAEPDPARSGSHRFNNSLKRASRLSLLGLLSIDSRAAEPAALRESGSSALRSVLHNDTTDSAASQHKPMGNIPVEIYRRIIGYTVRLAGTSLTNLEDPFKPGECEDVLGAADPDMLADRRCHLSICRDWRLITLEIVSEYVSIFSPQQLSAMIKLLAPAKKGRKRATRASGYGRWTLRIDLHVSLDPYPAKQIVKLIQCAPNLQVFTVHDKHPSERPHLRQTAPEVIRALTERKKLKRLDWTSQETITWHDVVTLSRNLPLLESFRLFCLYTYKGIETAKIPPHFPNLKTLALGPIPMPTTPLPPPLPWNYLLTSLSVSPKQLPCLERLDIESFPEDSCPFIQLHGGRIKYLRTTTYTLFESTRLRTYLPLFPNLDTLVVSHGSEFEFIRSPPTHSTLRRICIVPLVEDLVEVPYRIFSHAVLTPLEGIMMIFEDMRLPNLQMLRIKNIGALADLEEHPAWLQLWWRRWTLRGVRFEDKNGQIYRTARRDDDALLNSVRG</sequence>
<evidence type="ECO:0008006" key="4">
    <source>
        <dbReference type="Google" id="ProtNLM"/>
    </source>
</evidence>
<name>A0ABR3JY60_9AGAR</name>